<feature type="compositionally biased region" description="Polar residues" evidence="1">
    <location>
        <begin position="834"/>
        <end position="851"/>
    </location>
</feature>
<feature type="compositionally biased region" description="Polar residues" evidence="1">
    <location>
        <begin position="523"/>
        <end position="537"/>
    </location>
</feature>
<dbReference type="SUPFAM" id="SSF52113">
    <property type="entry name" value="BRCT domain"/>
    <property type="match status" value="1"/>
</dbReference>
<accession>A0ABQ0M3H3</accession>
<dbReference type="InterPro" id="IPR001357">
    <property type="entry name" value="BRCT_dom"/>
</dbReference>
<feature type="compositionally biased region" description="Low complexity" evidence="1">
    <location>
        <begin position="140"/>
        <end position="154"/>
    </location>
</feature>
<keyword evidence="4" id="KW-1185">Reference proteome</keyword>
<feature type="compositionally biased region" description="Basic and acidic residues" evidence="1">
    <location>
        <begin position="156"/>
        <end position="176"/>
    </location>
</feature>
<feature type="compositionally biased region" description="Polar residues" evidence="1">
    <location>
        <begin position="222"/>
        <end position="231"/>
    </location>
</feature>
<organism evidence="3 4">
    <name type="scientific">Mycena chlorophos</name>
    <name type="common">Agaric fungus</name>
    <name type="synonym">Agaricus chlorophos</name>
    <dbReference type="NCBI Taxonomy" id="658473"/>
    <lineage>
        <taxon>Eukaryota</taxon>
        <taxon>Fungi</taxon>
        <taxon>Dikarya</taxon>
        <taxon>Basidiomycota</taxon>
        <taxon>Agaricomycotina</taxon>
        <taxon>Agaricomycetes</taxon>
        <taxon>Agaricomycetidae</taxon>
        <taxon>Agaricales</taxon>
        <taxon>Marasmiineae</taxon>
        <taxon>Mycenaceae</taxon>
        <taxon>Mycena</taxon>
    </lineage>
</organism>
<evidence type="ECO:0000256" key="1">
    <source>
        <dbReference type="SAM" id="MobiDB-lite"/>
    </source>
</evidence>
<feature type="compositionally biased region" description="Basic and acidic residues" evidence="1">
    <location>
        <begin position="124"/>
        <end position="135"/>
    </location>
</feature>
<feature type="compositionally biased region" description="Low complexity" evidence="1">
    <location>
        <begin position="594"/>
        <end position="621"/>
    </location>
</feature>
<dbReference type="SMART" id="SM00292">
    <property type="entry name" value="BRCT"/>
    <property type="match status" value="1"/>
</dbReference>
<feature type="region of interest" description="Disordered" evidence="1">
    <location>
        <begin position="790"/>
        <end position="851"/>
    </location>
</feature>
<feature type="compositionally biased region" description="Polar residues" evidence="1">
    <location>
        <begin position="622"/>
        <end position="631"/>
    </location>
</feature>
<evidence type="ECO:0000313" key="4">
    <source>
        <dbReference type="Proteomes" id="UP000815677"/>
    </source>
</evidence>
<name>A0ABQ0M3H3_MYCCL</name>
<dbReference type="Gene3D" id="3.40.50.10190">
    <property type="entry name" value="BRCT domain"/>
    <property type="match status" value="1"/>
</dbReference>
<evidence type="ECO:0000259" key="2">
    <source>
        <dbReference type="PROSITE" id="PS50172"/>
    </source>
</evidence>
<protein>
    <recommendedName>
        <fullName evidence="2">BRCT domain-containing protein</fullName>
    </recommendedName>
</protein>
<dbReference type="InterPro" id="IPR036420">
    <property type="entry name" value="BRCT_dom_sf"/>
</dbReference>
<feature type="domain" description="BRCT" evidence="2">
    <location>
        <begin position="854"/>
        <end position="949"/>
    </location>
</feature>
<dbReference type="Proteomes" id="UP000815677">
    <property type="component" value="Unassembled WGS sequence"/>
</dbReference>
<dbReference type="PROSITE" id="PS50172">
    <property type="entry name" value="BRCT"/>
    <property type="match status" value="1"/>
</dbReference>
<dbReference type="EMBL" id="DF849506">
    <property type="protein sequence ID" value="GAT57803.1"/>
    <property type="molecule type" value="Genomic_DNA"/>
</dbReference>
<feature type="compositionally biased region" description="Low complexity" evidence="1">
    <location>
        <begin position="455"/>
        <end position="503"/>
    </location>
</feature>
<feature type="region of interest" description="Disordered" evidence="1">
    <location>
        <begin position="664"/>
        <end position="689"/>
    </location>
</feature>
<proteinExistence type="predicted"/>
<reference evidence="3" key="1">
    <citation type="submission" date="2014-09" db="EMBL/GenBank/DDBJ databases">
        <title>Genome sequence of the luminous mushroom Mycena chlorophos for searching fungal bioluminescence genes.</title>
        <authorList>
            <person name="Tanaka Y."/>
            <person name="Kasuga D."/>
            <person name="Oba Y."/>
            <person name="Hase S."/>
            <person name="Sato K."/>
            <person name="Oba Y."/>
            <person name="Sakakibara Y."/>
        </authorList>
    </citation>
    <scope>NUCLEOTIDE SEQUENCE</scope>
</reference>
<dbReference type="Pfam" id="PF00533">
    <property type="entry name" value="BRCT"/>
    <property type="match status" value="1"/>
</dbReference>
<gene>
    <name evidence="3" type="ORF">MCHLO_14309</name>
</gene>
<dbReference type="CDD" id="cd17716">
    <property type="entry name" value="BRCT_microcephalin_rpt1"/>
    <property type="match status" value="1"/>
</dbReference>
<feature type="compositionally biased region" description="Low complexity" evidence="1">
    <location>
        <begin position="795"/>
        <end position="816"/>
    </location>
</feature>
<evidence type="ECO:0000313" key="3">
    <source>
        <dbReference type="EMBL" id="GAT57803.1"/>
    </source>
</evidence>
<feature type="region of interest" description="Disordered" evidence="1">
    <location>
        <begin position="31"/>
        <end position="631"/>
    </location>
</feature>
<sequence length="1004" mass="105803">MSDNGAGMPRTIGWGTDLEEVQRIDGLPATMDAFPPIVQPTQAETETQVRDTAEPSRPVAKPPAKSLLPRPSMAPPLLKPTATTKAAPRPVPQPKAGASSLKPPVASSSRPAPPKNAFDTMMNSDRRGSDPEPKGKGKGKATAVASSSKATTKVMAAKDKGKGKATAEETAVEAKKPTVRGKMRAREKPKPAPIPMLVRLPDEDDELPHTPDQLGLFLPAPQANSTRSMSPLTDLGAEEETKPAAVVATVPKDEPPLSPLTEPTDDDIPIPPFDAEPLSPLTEPTDDDVPIPPIDEAPLSPLTEPTDDDVPPFEALAPPPSSSPAQEAEIDLGASAQAVDIEMPSTEAAESNAEEGPIVEEPQPMDTEPEEPQTVAEDPHDASLPVTLKSRPRSRAGAKPRAPPPLPAADRVTRSSALKRKEAEDGPTQRTLLSFGVGPAKVDGNPAKKQKLDNSASSSQSKIPIPSPSKISSFASPTKASAARAAATKKPVSAAAGPSSSSPTKNRLERASSVFNARPPPSFSRTFTEGSSSSQLATALERLRAPPPSRPNTSMGFSRDDSDPTLADSTRSADDRSIGLGRPSGGLQRATTVASIPSRESSTSSIAEASKPASTTTTKPTLTQRPLPSFLTNNKPALQSTAKLMVGNGALLRSGPGFLGAGRGRAAPKVSRNPGLPSVIGSPVKGGGSGMVEEDGDATMLHEEDETTSETPLVPVVDAEGVAERVTSPRSVMFDLESLGIEPLKKGKKKVLPDEWRKNADRRASMAFSDLSKSISLPVTMGPPEVPAERVAMRSSSSSYPSTSTASTSEASGSTAVEGLRRSTRIPKLAPAADTSTEQESAAGPSTSTTPAPVQLTVLKGCVVFVDIISESGDDSLRSYYTETLKTLGARVLGSVGQTLTHIVYKNGLRSTYSKYKALSEPRPFLVGMEWVVKCAETLTRHEEEPYLLDEDDMNTKLKRRKTMMPSGIWDDEPSFEASSTSIVVDDDLPPMERARQRKAAGLL</sequence>